<evidence type="ECO:0000313" key="2">
    <source>
        <dbReference type="EMBL" id="MBA5775978.1"/>
    </source>
</evidence>
<keyword evidence="3" id="KW-1185">Reference proteome</keyword>
<protein>
    <submittedName>
        <fullName evidence="2">Uncharacterized protein</fullName>
    </submittedName>
</protein>
<name>A0A839AAB2_9HYPH</name>
<accession>A0A839AAB2</accession>
<dbReference type="RefSeq" id="WP_182161910.1">
    <property type="nucleotide sequence ID" value="NZ_JACFXV010000031.1"/>
</dbReference>
<evidence type="ECO:0000256" key="1">
    <source>
        <dbReference type="SAM" id="MobiDB-lite"/>
    </source>
</evidence>
<reference evidence="2 3" key="1">
    <citation type="submission" date="2020-07" db="EMBL/GenBank/DDBJ databases">
        <title>Stappia sp., F7233, whole genome shotgun sequencing project.</title>
        <authorList>
            <person name="Jiang S."/>
            <person name="Liu Z.W."/>
            <person name="Du Z.J."/>
        </authorList>
    </citation>
    <scope>NUCLEOTIDE SEQUENCE [LARGE SCALE GENOMIC DNA]</scope>
    <source>
        <strain evidence="2 3">F7233</strain>
    </source>
</reference>
<comment type="caution">
    <text evidence="2">The sequence shown here is derived from an EMBL/GenBank/DDBJ whole genome shotgun (WGS) entry which is preliminary data.</text>
</comment>
<dbReference type="Proteomes" id="UP000541109">
    <property type="component" value="Unassembled WGS sequence"/>
</dbReference>
<feature type="region of interest" description="Disordered" evidence="1">
    <location>
        <begin position="1"/>
        <end position="25"/>
    </location>
</feature>
<gene>
    <name evidence="2" type="ORF">H2509_02420</name>
</gene>
<feature type="compositionally biased region" description="Basic and acidic residues" evidence="1">
    <location>
        <begin position="1"/>
        <end position="11"/>
    </location>
</feature>
<proteinExistence type="predicted"/>
<organism evidence="2 3">
    <name type="scientific">Stappia albiluteola</name>
    <dbReference type="NCBI Taxonomy" id="2758565"/>
    <lineage>
        <taxon>Bacteria</taxon>
        <taxon>Pseudomonadati</taxon>
        <taxon>Pseudomonadota</taxon>
        <taxon>Alphaproteobacteria</taxon>
        <taxon>Hyphomicrobiales</taxon>
        <taxon>Stappiaceae</taxon>
        <taxon>Stappia</taxon>
    </lineage>
</organism>
<dbReference type="EMBL" id="JACFXV010000031">
    <property type="protein sequence ID" value="MBA5775978.1"/>
    <property type="molecule type" value="Genomic_DNA"/>
</dbReference>
<sequence>MKRPEQGDSRGKAAAAGGDGSSGDIDGDAQFEAFLHFARTFDSADADTAFADAFRRILPVRLEQRRRKPKANAYALRMNRPER</sequence>
<evidence type="ECO:0000313" key="3">
    <source>
        <dbReference type="Proteomes" id="UP000541109"/>
    </source>
</evidence>
<dbReference type="AlphaFoldDB" id="A0A839AAB2"/>